<comment type="caution">
    <text evidence="1">The sequence shown here is derived from an EMBL/GenBank/DDBJ whole genome shotgun (WGS) entry which is preliminary data.</text>
</comment>
<evidence type="ECO:0008006" key="3">
    <source>
        <dbReference type="Google" id="ProtNLM"/>
    </source>
</evidence>
<organism evidence="1 2">
    <name type="scientific">Panicum miliaceum</name>
    <name type="common">Proso millet</name>
    <name type="synonym">Broomcorn millet</name>
    <dbReference type="NCBI Taxonomy" id="4540"/>
    <lineage>
        <taxon>Eukaryota</taxon>
        <taxon>Viridiplantae</taxon>
        <taxon>Streptophyta</taxon>
        <taxon>Embryophyta</taxon>
        <taxon>Tracheophyta</taxon>
        <taxon>Spermatophyta</taxon>
        <taxon>Magnoliopsida</taxon>
        <taxon>Liliopsida</taxon>
        <taxon>Poales</taxon>
        <taxon>Poaceae</taxon>
        <taxon>PACMAD clade</taxon>
        <taxon>Panicoideae</taxon>
        <taxon>Panicodae</taxon>
        <taxon>Paniceae</taxon>
        <taxon>Panicinae</taxon>
        <taxon>Panicum</taxon>
        <taxon>Panicum sect. Panicum</taxon>
    </lineage>
</organism>
<dbReference type="Gene3D" id="1.25.10.10">
    <property type="entry name" value="Leucine-rich Repeat Variant"/>
    <property type="match status" value="1"/>
</dbReference>
<sequence length="419" mass="46435">MENTPPCNNFLMIMADLESENPVANVAAINHASALIAGGKLPEPLLLCHLIAGLASNLAKPHHEVVVKRDVYSIVKAIRGVIISNYMNMDSSACDEALRAIQSCFMDEFFRRIQHHERTICSAVLVLDRLKQISMTMVDHPRIDELALDVLAALANPNFAVRKKVLNLAVSFLTPGNVGGVLRILMNELDLAATSDIPIEYQKMLEEAITECHSAYRESIMQIILDPKYFVFIDCIRYIKDIMDCNPLLGPQLLKGLLRAPRHVRSSPVCAAAVWAISVCSDSLLETHGAMVAISPLFKDLMDRRDIEKLIIGGGEVEHEYMLASDCYGVKEGDAQEQHLQPWLMEMEELLFVHIGLTRQADGSYAIASSSKSSASSDDVPSLDHTDNLAFLMQSGDALLADFVENMLSKLVDEDEEWQ</sequence>
<dbReference type="GO" id="GO:0030126">
    <property type="term" value="C:COPI vesicle coat"/>
    <property type="evidence" value="ECO:0007669"/>
    <property type="project" value="TreeGrafter"/>
</dbReference>
<reference evidence="2" key="1">
    <citation type="journal article" date="2019" name="Nat. Commun.">
        <title>The genome of broomcorn millet.</title>
        <authorList>
            <person name="Zou C."/>
            <person name="Miki D."/>
            <person name="Li D."/>
            <person name="Tang Q."/>
            <person name="Xiao L."/>
            <person name="Rajput S."/>
            <person name="Deng P."/>
            <person name="Jia W."/>
            <person name="Huang R."/>
            <person name="Zhang M."/>
            <person name="Sun Y."/>
            <person name="Hu J."/>
            <person name="Fu X."/>
            <person name="Schnable P.S."/>
            <person name="Li F."/>
            <person name="Zhang H."/>
            <person name="Feng B."/>
            <person name="Zhu X."/>
            <person name="Liu R."/>
            <person name="Schnable J.C."/>
            <person name="Zhu J.-K."/>
            <person name="Zhang H."/>
        </authorList>
    </citation>
    <scope>NUCLEOTIDE SEQUENCE [LARGE SCALE GENOMIC DNA]</scope>
</reference>
<protein>
    <recommendedName>
        <fullName evidence="3">Coatomer subunit beta-1-like</fullName>
    </recommendedName>
</protein>
<dbReference type="AlphaFoldDB" id="A0A3L6QAH1"/>
<dbReference type="STRING" id="4540.A0A3L6QAH1"/>
<dbReference type="GO" id="GO:0006888">
    <property type="term" value="P:endoplasmic reticulum to Golgi vesicle-mediated transport"/>
    <property type="evidence" value="ECO:0007669"/>
    <property type="project" value="TreeGrafter"/>
</dbReference>
<dbReference type="InterPro" id="IPR011989">
    <property type="entry name" value="ARM-like"/>
</dbReference>
<dbReference type="EMBL" id="PQIB02000013">
    <property type="protein sequence ID" value="RLM75619.1"/>
    <property type="molecule type" value="Genomic_DNA"/>
</dbReference>
<evidence type="ECO:0000313" key="1">
    <source>
        <dbReference type="EMBL" id="RLM75619.1"/>
    </source>
</evidence>
<dbReference type="InterPro" id="IPR016460">
    <property type="entry name" value="COPB1"/>
</dbReference>
<dbReference type="InterPro" id="IPR016024">
    <property type="entry name" value="ARM-type_fold"/>
</dbReference>
<proteinExistence type="predicted"/>
<dbReference type="SUPFAM" id="SSF48371">
    <property type="entry name" value="ARM repeat"/>
    <property type="match status" value="1"/>
</dbReference>
<dbReference type="GO" id="GO:0006891">
    <property type="term" value="P:intra-Golgi vesicle-mediated transport"/>
    <property type="evidence" value="ECO:0007669"/>
    <property type="project" value="TreeGrafter"/>
</dbReference>
<gene>
    <name evidence="1" type="ORF">C2845_PM15G01060</name>
</gene>
<accession>A0A3L6QAH1</accession>
<dbReference type="OrthoDB" id="668263at2759"/>
<name>A0A3L6QAH1_PANMI</name>
<dbReference type="PANTHER" id="PTHR10635:SF3">
    <property type="entry name" value="COATOMER SUBUNIT BETA-1"/>
    <property type="match status" value="1"/>
</dbReference>
<dbReference type="Proteomes" id="UP000275267">
    <property type="component" value="Unassembled WGS sequence"/>
</dbReference>
<dbReference type="GO" id="GO:0006886">
    <property type="term" value="P:intracellular protein transport"/>
    <property type="evidence" value="ECO:0007669"/>
    <property type="project" value="InterPro"/>
</dbReference>
<keyword evidence="2" id="KW-1185">Reference proteome</keyword>
<dbReference type="PANTHER" id="PTHR10635">
    <property type="entry name" value="COATOMER SUBUNIT BETA"/>
    <property type="match status" value="1"/>
</dbReference>
<evidence type="ECO:0000313" key="2">
    <source>
        <dbReference type="Proteomes" id="UP000275267"/>
    </source>
</evidence>